<evidence type="ECO:0000256" key="3">
    <source>
        <dbReference type="ARBA" id="ARBA00034247"/>
    </source>
</evidence>
<sequence length="355" mass="40132">MKGIELKEPVSTKLQSLGELQQTKVIALFSLVGMTITGLMALFAVYNQSWTLALSLFGSSSIFFFAFYLVKWRNHSHVSSIIITYSLYILMFYLILTGGVANTGPLWISIVPPVTVYIHGLRKGLINISIFVSIAAFIMFSPNIIEQQALYPIEFKLRIIYSFLTISFLSALYEYSRTGLYNSALALNNKLNYLAHFDELTGLRNRRSAEIILDDHVLKAKSGATFSVLLCDIDFFKQVNDKYGHNIGDKVLVETANVFTKLLRDTDYVSRWGGEEFLFILPDTNINEAYDIAERIRTAVAQHQVSLMDHDISVTISIGIQEHRGIMSLDNLISLADKYLYEAKRAGRNRCLPHV</sequence>
<evidence type="ECO:0000256" key="2">
    <source>
        <dbReference type="ARBA" id="ARBA00012528"/>
    </source>
</evidence>
<feature type="transmembrane region" description="Helical" evidence="4">
    <location>
        <begin position="124"/>
        <end position="145"/>
    </location>
</feature>
<organism evidence="6 7">
    <name type="scientific">Shewanella aestuarii</name>
    <dbReference type="NCBI Taxonomy" id="1028752"/>
    <lineage>
        <taxon>Bacteria</taxon>
        <taxon>Pseudomonadati</taxon>
        <taxon>Pseudomonadota</taxon>
        <taxon>Gammaproteobacteria</taxon>
        <taxon>Alteromonadales</taxon>
        <taxon>Shewanellaceae</taxon>
        <taxon>Shewanella</taxon>
    </lineage>
</organism>
<evidence type="ECO:0000256" key="1">
    <source>
        <dbReference type="ARBA" id="ARBA00001946"/>
    </source>
</evidence>
<dbReference type="PROSITE" id="PS50887">
    <property type="entry name" value="GGDEF"/>
    <property type="match status" value="1"/>
</dbReference>
<comment type="catalytic activity">
    <reaction evidence="3">
        <text>2 GTP = 3',3'-c-di-GMP + 2 diphosphate</text>
        <dbReference type="Rhea" id="RHEA:24898"/>
        <dbReference type="ChEBI" id="CHEBI:33019"/>
        <dbReference type="ChEBI" id="CHEBI:37565"/>
        <dbReference type="ChEBI" id="CHEBI:58805"/>
        <dbReference type="EC" id="2.7.7.65"/>
    </reaction>
</comment>
<keyword evidence="7" id="KW-1185">Reference proteome</keyword>
<dbReference type="Gene3D" id="3.30.70.270">
    <property type="match status" value="1"/>
</dbReference>
<name>A0A6G9QPJ6_9GAMM</name>
<evidence type="ECO:0000313" key="7">
    <source>
        <dbReference type="Proteomes" id="UP000502608"/>
    </source>
</evidence>
<keyword evidence="4" id="KW-0472">Membrane</keyword>
<dbReference type="PANTHER" id="PTHR45138">
    <property type="entry name" value="REGULATORY COMPONENTS OF SENSORY TRANSDUCTION SYSTEM"/>
    <property type="match status" value="1"/>
</dbReference>
<dbReference type="NCBIfam" id="TIGR00254">
    <property type="entry name" value="GGDEF"/>
    <property type="match status" value="1"/>
</dbReference>
<dbReference type="AlphaFoldDB" id="A0A6G9QPJ6"/>
<dbReference type="FunFam" id="3.30.70.270:FF:000001">
    <property type="entry name" value="Diguanylate cyclase domain protein"/>
    <property type="match status" value="1"/>
</dbReference>
<dbReference type="InterPro" id="IPR029787">
    <property type="entry name" value="Nucleotide_cyclase"/>
</dbReference>
<evidence type="ECO:0000313" key="6">
    <source>
        <dbReference type="EMBL" id="QIR16023.1"/>
    </source>
</evidence>
<gene>
    <name evidence="6" type="ORF">HBH39_17390</name>
</gene>
<proteinExistence type="predicted"/>
<keyword evidence="4" id="KW-0812">Transmembrane</keyword>
<evidence type="ECO:0000259" key="5">
    <source>
        <dbReference type="PROSITE" id="PS50887"/>
    </source>
</evidence>
<dbReference type="KEGG" id="saes:HBH39_17390"/>
<dbReference type="SUPFAM" id="SSF55073">
    <property type="entry name" value="Nucleotide cyclase"/>
    <property type="match status" value="1"/>
</dbReference>
<protein>
    <recommendedName>
        <fullName evidence="2">diguanylate cyclase</fullName>
        <ecNumber evidence="2">2.7.7.65</ecNumber>
    </recommendedName>
</protein>
<dbReference type="EMBL" id="CP050313">
    <property type="protein sequence ID" value="QIR16023.1"/>
    <property type="molecule type" value="Genomic_DNA"/>
</dbReference>
<dbReference type="CDD" id="cd01949">
    <property type="entry name" value="GGDEF"/>
    <property type="match status" value="1"/>
</dbReference>
<dbReference type="InterPro" id="IPR048435">
    <property type="entry name" value="MASE6"/>
</dbReference>
<dbReference type="InterPro" id="IPR043128">
    <property type="entry name" value="Rev_trsase/Diguanyl_cyclase"/>
</dbReference>
<dbReference type="GO" id="GO:0052621">
    <property type="term" value="F:diguanylate cyclase activity"/>
    <property type="evidence" value="ECO:0007669"/>
    <property type="project" value="UniProtKB-EC"/>
</dbReference>
<dbReference type="Proteomes" id="UP000502608">
    <property type="component" value="Chromosome"/>
</dbReference>
<feature type="transmembrane region" description="Helical" evidence="4">
    <location>
        <begin position="157"/>
        <end position="175"/>
    </location>
</feature>
<feature type="transmembrane region" description="Helical" evidence="4">
    <location>
        <begin position="82"/>
        <end position="104"/>
    </location>
</feature>
<feature type="transmembrane region" description="Helical" evidence="4">
    <location>
        <begin position="25"/>
        <end position="46"/>
    </location>
</feature>
<dbReference type="InterPro" id="IPR000160">
    <property type="entry name" value="GGDEF_dom"/>
</dbReference>
<dbReference type="PANTHER" id="PTHR45138:SF9">
    <property type="entry name" value="DIGUANYLATE CYCLASE DGCM-RELATED"/>
    <property type="match status" value="1"/>
</dbReference>
<dbReference type="EC" id="2.7.7.65" evidence="2"/>
<feature type="domain" description="GGDEF" evidence="5">
    <location>
        <begin position="224"/>
        <end position="355"/>
    </location>
</feature>
<evidence type="ECO:0000256" key="4">
    <source>
        <dbReference type="SAM" id="Phobius"/>
    </source>
</evidence>
<keyword evidence="4" id="KW-1133">Transmembrane helix</keyword>
<feature type="transmembrane region" description="Helical" evidence="4">
    <location>
        <begin position="52"/>
        <end position="70"/>
    </location>
</feature>
<dbReference type="Pfam" id="PF00990">
    <property type="entry name" value="GGDEF"/>
    <property type="match status" value="1"/>
</dbReference>
<accession>A0A6G9QPJ6</accession>
<dbReference type="Pfam" id="PF20966">
    <property type="entry name" value="MASE6"/>
    <property type="match status" value="1"/>
</dbReference>
<dbReference type="SMART" id="SM00267">
    <property type="entry name" value="GGDEF"/>
    <property type="match status" value="1"/>
</dbReference>
<dbReference type="InterPro" id="IPR050469">
    <property type="entry name" value="Diguanylate_Cyclase"/>
</dbReference>
<reference evidence="6 7" key="1">
    <citation type="submission" date="2020-03" db="EMBL/GenBank/DDBJ databases">
        <title>Complete genome sequence of Shewanella sp.</title>
        <authorList>
            <person name="Kim Y.-S."/>
            <person name="Kim S.-J."/>
            <person name="Jung H.-K."/>
            <person name="Kim K.-H."/>
        </authorList>
    </citation>
    <scope>NUCLEOTIDE SEQUENCE [LARGE SCALE GENOMIC DNA]</scope>
    <source>
        <strain evidence="6 7">PN3F2</strain>
    </source>
</reference>
<comment type="cofactor">
    <cofactor evidence="1">
        <name>Mg(2+)</name>
        <dbReference type="ChEBI" id="CHEBI:18420"/>
    </cofactor>
</comment>